<dbReference type="Proteomes" id="UP000242849">
    <property type="component" value="Unassembled WGS sequence"/>
</dbReference>
<evidence type="ECO:0000313" key="2">
    <source>
        <dbReference type="Proteomes" id="UP000242849"/>
    </source>
</evidence>
<organism evidence="1 2">
    <name type="scientific">Pseudomonas anguilliseptica</name>
    <dbReference type="NCBI Taxonomy" id="53406"/>
    <lineage>
        <taxon>Bacteria</taxon>
        <taxon>Pseudomonadati</taxon>
        <taxon>Pseudomonadota</taxon>
        <taxon>Gammaproteobacteria</taxon>
        <taxon>Pseudomonadales</taxon>
        <taxon>Pseudomonadaceae</taxon>
        <taxon>Pseudomonas</taxon>
    </lineage>
</organism>
<dbReference type="STRING" id="53406.SAMN05421553_1339"/>
<keyword evidence="2" id="KW-1185">Reference proteome</keyword>
<gene>
    <name evidence="1" type="ORF">SAMN05421553_1339</name>
</gene>
<name>A0A1H4UWF1_PSEAG</name>
<accession>A0A1H4UWF1</accession>
<protein>
    <submittedName>
        <fullName evidence="1">Uncharacterized protein</fullName>
    </submittedName>
</protein>
<proteinExistence type="predicted"/>
<dbReference type="EMBL" id="FNSC01000001">
    <property type="protein sequence ID" value="SEC72551.1"/>
    <property type="molecule type" value="Genomic_DNA"/>
</dbReference>
<dbReference type="AlphaFoldDB" id="A0A1H4UWF1"/>
<sequence length="122" mass="12719">MSKPNPITDAIGVVKLAGMHFQNPTAVPAAVVRDASAEVLQRLEAIQPEALHLVALYTALLAITPAGWLPHVTLTTDPVRPFGAVITDEAGNIAARDKGKTVDSLVALLRPRLPAGCGVARA</sequence>
<evidence type="ECO:0000313" key="1">
    <source>
        <dbReference type="EMBL" id="SEC72551.1"/>
    </source>
</evidence>
<reference evidence="2" key="1">
    <citation type="submission" date="2016-10" db="EMBL/GenBank/DDBJ databases">
        <authorList>
            <person name="Varghese N."/>
            <person name="Submissions S."/>
        </authorList>
    </citation>
    <scope>NUCLEOTIDE SEQUENCE [LARGE SCALE GENOMIC DNA]</scope>
    <source>
        <strain evidence="2">DSM 12111</strain>
    </source>
</reference>
<dbReference type="RefSeq" id="WP_090378228.1">
    <property type="nucleotide sequence ID" value="NZ_CP156749.1"/>
</dbReference>
<dbReference type="OrthoDB" id="7005902at2"/>